<dbReference type="GO" id="GO:0046872">
    <property type="term" value="F:metal ion binding"/>
    <property type="evidence" value="ECO:0007669"/>
    <property type="project" value="UniProtKB-KW"/>
</dbReference>
<dbReference type="GO" id="GO:0009086">
    <property type="term" value="P:methionine biosynthetic process"/>
    <property type="evidence" value="ECO:0007669"/>
    <property type="project" value="UniProtKB-KW"/>
</dbReference>
<keyword evidence="5" id="KW-0028">Amino-acid biosynthesis</keyword>
<protein>
    <recommendedName>
        <fullName evidence="12">acireductone dioxygenase (Fe(2+)-requiring)</fullName>
        <ecNumber evidence="12">1.13.11.54</ecNumber>
    </recommendedName>
</protein>
<dbReference type="Pfam" id="PF03079">
    <property type="entry name" value="ARD"/>
    <property type="match status" value="1"/>
</dbReference>
<dbReference type="Gene3D" id="2.60.120.10">
    <property type="entry name" value="Jelly Rolls"/>
    <property type="match status" value="1"/>
</dbReference>
<keyword evidence="6" id="KW-0479">Metal-binding</keyword>
<evidence type="ECO:0000256" key="5">
    <source>
        <dbReference type="ARBA" id="ARBA00022605"/>
    </source>
</evidence>
<keyword evidence="14" id="KW-1185">Reference proteome</keyword>
<evidence type="ECO:0000256" key="9">
    <source>
        <dbReference type="ARBA" id="ARBA00023004"/>
    </source>
</evidence>
<keyword evidence="4" id="KW-0533">Nickel</keyword>
<dbReference type="FunFam" id="2.60.120.10:FF:000099">
    <property type="entry name" value="1,2-dihydroxy-3-keto-5-methylthiopentene dioxygenase"/>
    <property type="match status" value="1"/>
</dbReference>
<accession>A0A0D8X8Y7</accession>
<dbReference type="InterPro" id="IPR014710">
    <property type="entry name" value="RmlC-like_jellyroll"/>
</dbReference>
<evidence type="ECO:0000256" key="6">
    <source>
        <dbReference type="ARBA" id="ARBA00022723"/>
    </source>
</evidence>
<keyword evidence="9" id="KW-0408">Iron</keyword>
<organism evidence="13 14">
    <name type="scientific">Dictyocaulus viviparus</name>
    <name type="common">Bovine lungworm</name>
    <dbReference type="NCBI Taxonomy" id="29172"/>
    <lineage>
        <taxon>Eukaryota</taxon>
        <taxon>Metazoa</taxon>
        <taxon>Ecdysozoa</taxon>
        <taxon>Nematoda</taxon>
        <taxon>Chromadorea</taxon>
        <taxon>Rhabditida</taxon>
        <taxon>Rhabditina</taxon>
        <taxon>Rhabditomorpha</taxon>
        <taxon>Strongyloidea</taxon>
        <taxon>Metastrongylidae</taxon>
        <taxon>Dictyocaulus</taxon>
    </lineage>
</organism>
<comment type="cofactor">
    <cofactor evidence="2">
        <name>Fe(2+)</name>
        <dbReference type="ChEBI" id="CHEBI:29033"/>
    </cofactor>
</comment>
<dbReference type="EMBL" id="KN716920">
    <property type="protein sequence ID" value="KJH41050.1"/>
    <property type="molecule type" value="Genomic_DNA"/>
</dbReference>
<dbReference type="PANTHER" id="PTHR23418">
    <property type="entry name" value="ACIREDUCTONE DIOXYGENASE"/>
    <property type="match status" value="1"/>
</dbReference>
<name>A0A0D8X8Y7_DICVI</name>
<keyword evidence="8" id="KW-0560">Oxidoreductase</keyword>
<evidence type="ECO:0000256" key="4">
    <source>
        <dbReference type="ARBA" id="ARBA00022596"/>
    </source>
</evidence>
<dbReference type="PANTHER" id="PTHR23418:SF0">
    <property type="entry name" value="ACIREDUCTONE DIOXYGENASE"/>
    <property type="match status" value="1"/>
</dbReference>
<dbReference type="Proteomes" id="UP000053766">
    <property type="component" value="Unassembled WGS sequence"/>
</dbReference>
<evidence type="ECO:0000256" key="3">
    <source>
        <dbReference type="ARBA" id="ARBA00022490"/>
    </source>
</evidence>
<keyword evidence="11" id="KW-0539">Nucleus</keyword>
<evidence type="ECO:0000313" key="14">
    <source>
        <dbReference type="Proteomes" id="UP000053766"/>
    </source>
</evidence>
<evidence type="ECO:0000256" key="10">
    <source>
        <dbReference type="ARBA" id="ARBA00023167"/>
    </source>
</evidence>
<evidence type="ECO:0000256" key="8">
    <source>
        <dbReference type="ARBA" id="ARBA00023002"/>
    </source>
</evidence>
<keyword evidence="7" id="KW-0223">Dioxygenase</keyword>
<dbReference type="InterPro" id="IPR011051">
    <property type="entry name" value="RmlC_Cupin_sf"/>
</dbReference>
<dbReference type="InterPro" id="IPR004313">
    <property type="entry name" value="ARD"/>
</dbReference>
<evidence type="ECO:0000256" key="12">
    <source>
        <dbReference type="ARBA" id="ARBA00039005"/>
    </source>
</evidence>
<evidence type="ECO:0000256" key="1">
    <source>
        <dbReference type="ARBA" id="ARBA00000428"/>
    </source>
</evidence>
<dbReference type="AlphaFoldDB" id="A0A0D8X8Y7"/>
<sequence>MSSGSYFMGAVRDPRDECRLMPNRNATRDNLAEIRVQMLSVDMNSTWEEQLNNLINAYHMHHRDEIEINRDSLPDFDEKMKIFFEEHLHRDPEVRFVKSGSGFFDVRSIQDEWIRIPVKRGDFVFLPAGIYHRFTTDWNVRLT</sequence>
<gene>
    <name evidence="13" type="ORF">DICVIV_12981</name>
</gene>
<dbReference type="CDD" id="cd02232">
    <property type="entry name" value="cupin_ARD"/>
    <property type="match status" value="1"/>
</dbReference>
<dbReference type="OrthoDB" id="1867259at2759"/>
<proteinExistence type="predicted"/>
<dbReference type="STRING" id="29172.A0A0D8X8Y7"/>
<dbReference type="EC" id="1.13.11.54" evidence="12"/>
<comment type="catalytic activity">
    <reaction evidence="1">
        <text>1,2-dihydroxy-5-(methylsulfanyl)pent-1-en-3-one + O2 = 4-methylsulfanyl-2-oxobutanoate + formate + 2 H(+)</text>
        <dbReference type="Rhea" id="RHEA:24504"/>
        <dbReference type="ChEBI" id="CHEBI:15378"/>
        <dbReference type="ChEBI" id="CHEBI:15379"/>
        <dbReference type="ChEBI" id="CHEBI:15740"/>
        <dbReference type="ChEBI" id="CHEBI:16723"/>
        <dbReference type="ChEBI" id="CHEBI:49252"/>
        <dbReference type="EC" id="1.13.11.54"/>
    </reaction>
</comment>
<dbReference type="GO" id="GO:0010309">
    <property type="term" value="F:acireductone dioxygenase [iron(II)-requiring] activity"/>
    <property type="evidence" value="ECO:0007669"/>
    <property type="project" value="UniProtKB-EC"/>
</dbReference>
<evidence type="ECO:0000256" key="2">
    <source>
        <dbReference type="ARBA" id="ARBA00001954"/>
    </source>
</evidence>
<reference evidence="13 14" key="1">
    <citation type="submission" date="2013-11" db="EMBL/GenBank/DDBJ databases">
        <title>Draft genome of the bovine lungworm Dictyocaulus viviparus.</title>
        <authorList>
            <person name="Mitreva M."/>
        </authorList>
    </citation>
    <scope>NUCLEOTIDE SEQUENCE [LARGE SCALE GENOMIC DNA]</scope>
    <source>
        <strain evidence="13 14">HannoverDv2000</strain>
    </source>
</reference>
<evidence type="ECO:0000313" key="13">
    <source>
        <dbReference type="EMBL" id="KJH41050.1"/>
    </source>
</evidence>
<keyword evidence="10" id="KW-0486">Methionine biosynthesis</keyword>
<reference evidence="14" key="2">
    <citation type="journal article" date="2016" name="Sci. Rep.">
        <title>Dictyocaulus viviparus genome, variome and transcriptome elucidate lungworm biology and support future intervention.</title>
        <authorList>
            <person name="McNulty S.N."/>
            <person name="Strube C."/>
            <person name="Rosa B.A."/>
            <person name="Martin J.C."/>
            <person name="Tyagi R."/>
            <person name="Choi Y.J."/>
            <person name="Wang Q."/>
            <person name="Hallsworth Pepin K."/>
            <person name="Zhang X."/>
            <person name="Ozersky P."/>
            <person name="Wilson R.K."/>
            <person name="Sternberg P.W."/>
            <person name="Gasser R.B."/>
            <person name="Mitreva M."/>
        </authorList>
    </citation>
    <scope>NUCLEOTIDE SEQUENCE [LARGE SCALE GENOMIC DNA]</scope>
    <source>
        <strain evidence="14">HannoverDv2000</strain>
    </source>
</reference>
<keyword evidence="3" id="KW-0963">Cytoplasm</keyword>
<dbReference type="SUPFAM" id="SSF51182">
    <property type="entry name" value="RmlC-like cupins"/>
    <property type="match status" value="1"/>
</dbReference>
<evidence type="ECO:0000256" key="7">
    <source>
        <dbReference type="ARBA" id="ARBA00022964"/>
    </source>
</evidence>
<evidence type="ECO:0000256" key="11">
    <source>
        <dbReference type="ARBA" id="ARBA00023242"/>
    </source>
</evidence>